<keyword evidence="3 5" id="KW-1133">Transmembrane helix</keyword>
<sequence>MKTQTLTRSNSSHLFSAPVIVAALGYFVDIYDLLLFGIVRIPSLVSLGLSEADISLVGASILNWQMTGLLLGGILWGVLGDKKGRLSVLFGSIITYSLANIACGFVQDPFTYKILRFVAGIGLAGELGAGITLVSEILPKHLRAIGTSLVAGIGLLGAVVAYFTVEFFDWRYAYFIGGGLGISLLLLRIGVFESGIFKDVKNQKHIEKGNFFALFNNKDRLARYLKCIGIGLPTWFVIGILATFSNEFGKALGIAEPIKPGLSIMWCYVGLSMGDLCSGFLSHWLESRKRAVFYLMVFTLIFSVIYLYGGIGKASHLYTIAGFLGFGIGYWAMFVTIGAEQFGTNLRATAATTIPNMVRGTVVLMTTLFASFKESFSVINSGAMVGVLCFFIGIFCILTVPETHGRDLDFLEE</sequence>
<evidence type="ECO:0000256" key="5">
    <source>
        <dbReference type="SAM" id="Phobius"/>
    </source>
</evidence>
<feature type="transmembrane region" description="Helical" evidence="5">
    <location>
        <begin position="378"/>
        <end position="400"/>
    </location>
</feature>
<gene>
    <name evidence="7" type="primary">nanT_2</name>
    <name evidence="7" type="ORF">DYBT9275_03614</name>
</gene>
<proteinExistence type="predicted"/>
<evidence type="ECO:0000256" key="4">
    <source>
        <dbReference type="ARBA" id="ARBA00023136"/>
    </source>
</evidence>
<dbReference type="PROSITE" id="PS50850">
    <property type="entry name" value="MFS"/>
    <property type="match status" value="1"/>
</dbReference>
<evidence type="ECO:0000256" key="1">
    <source>
        <dbReference type="ARBA" id="ARBA00004141"/>
    </source>
</evidence>
<feature type="transmembrane region" description="Helical" evidence="5">
    <location>
        <begin position="292"/>
        <end position="311"/>
    </location>
</feature>
<feature type="transmembrane region" description="Helical" evidence="5">
    <location>
        <begin position="317"/>
        <end position="339"/>
    </location>
</feature>
<dbReference type="GO" id="GO:0046943">
    <property type="term" value="F:carboxylic acid transmembrane transporter activity"/>
    <property type="evidence" value="ECO:0007669"/>
    <property type="project" value="TreeGrafter"/>
</dbReference>
<protein>
    <submittedName>
        <fullName evidence="7">Sialic acid transporter NanT</fullName>
    </submittedName>
</protein>
<keyword evidence="4 5" id="KW-0472">Membrane</keyword>
<accession>A0A916JDT6</accession>
<dbReference type="SUPFAM" id="SSF103473">
    <property type="entry name" value="MFS general substrate transporter"/>
    <property type="match status" value="1"/>
</dbReference>
<dbReference type="RefSeq" id="WP_215240089.1">
    <property type="nucleotide sequence ID" value="NZ_CAJRAF010000002.1"/>
</dbReference>
<keyword evidence="2 5" id="KW-0812">Transmembrane</keyword>
<dbReference type="Proteomes" id="UP000680038">
    <property type="component" value="Unassembled WGS sequence"/>
</dbReference>
<dbReference type="Pfam" id="PF07690">
    <property type="entry name" value="MFS_1"/>
    <property type="match status" value="1"/>
</dbReference>
<evidence type="ECO:0000313" key="7">
    <source>
        <dbReference type="EMBL" id="CAG5005605.1"/>
    </source>
</evidence>
<evidence type="ECO:0000256" key="3">
    <source>
        <dbReference type="ARBA" id="ARBA00022989"/>
    </source>
</evidence>
<keyword evidence="8" id="KW-1185">Reference proteome</keyword>
<dbReference type="InterPro" id="IPR011701">
    <property type="entry name" value="MFS"/>
</dbReference>
<evidence type="ECO:0000313" key="8">
    <source>
        <dbReference type="Proteomes" id="UP000680038"/>
    </source>
</evidence>
<feature type="transmembrane region" description="Helical" evidence="5">
    <location>
        <begin position="113"/>
        <end position="134"/>
    </location>
</feature>
<dbReference type="InterPro" id="IPR036259">
    <property type="entry name" value="MFS_trans_sf"/>
</dbReference>
<feature type="domain" description="Major facilitator superfamily (MFS) profile" evidence="6">
    <location>
        <begin position="18"/>
        <end position="404"/>
    </location>
</feature>
<evidence type="ECO:0000259" key="6">
    <source>
        <dbReference type="PROSITE" id="PS50850"/>
    </source>
</evidence>
<organism evidence="7 8">
    <name type="scientific">Dyadobacter helix</name>
    <dbReference type="NCBI Taxonomy" id="2822344"/>
    <lineage>
        <taxon>Bacteria</taxon>
        <taxon>Pseudomonadati</taxon>
        <taxon>Bacteroidota</taxon>
        <taxon>Cytophagia</taxon>
        <taxon>Cytophagales</taxon>
        <taxon>Spirosomataceae</taxon>
        <taxon>Dyadobacter</taxon>
    </lineage>
</organism>
<reference evidence="7" key="1">
    <citation type="submission" date="2021-04" db="EMBL/GenBank/DDBJ databases">
        <authorList>
            <person name="Rodrigo-Torres L."/>
            <person name="Arahal R. D."/>
            <person name="Lucena T."/>
        </authorList>
    </citation>
    <scope>NUCLEOTIDE SEQUENCE</scope>
    <source>
        <strain evidence="7">CECT 9275</strain>
    </source>
</reference>
<feature type="transmembrane region" description="Helical" evidence="5">
    <location>
        <begin position="86"/>
        <end position="107"/>
    </location>
</feature>
<feature type="transmembrane region" description="Helical" evidence="5">
    <location>
        <begin position="263"/>
        <end position="285"/>
    </location>
</feature>
<dbReference type="Gene3D" id="1.20.1250.20">
    <property type="entry name" value="MFS general substrate transporter like domains"/>
    <property type="match status" value="2"/>
</dbReference>
<comment type="subcellular location">
    <subcellularLocation>
        <location evidence="1">Membrane</location>
        <topology evidence="1">Multi-pass membrane protein</topology>
    </subcellularLocation>
</comment>
<feature type="transmembrane region" description="Helical" evidence="5">
    <location>
        <begin position="54"/>
        <end position="79"/>
    </location>
</feature>
<dbReference type="InterPro" id="IPR020846">
    <property type="entry name" value="MFS_dom"/>
</dbReference>
<feature type="transmembrane region" description="Helical" evidence="5">
    <location>
        <begin position="146"/>
        <end position="165"/>
    </location>
</feature>
<comment type="caution">
    <text evidence="7">The sequence shown here is derived from an EMBL/GenBank/DDBJ whole genome shotgun (WGS) entry which is preliminary data.</text>
</comment>
<feature type="transmembrane region" description="Helical" evidence="5">
    <location>
        <begin position="224"/>
        <end position="243"/>
    </location>
</feature>
<dbReference type="AlphaFoldDB" id="A0A916JDT6"/>
<feature type="transmembrane region" description="Helical" evidence="5">
    <location>
        <begin position="171"/>
        <end position="191"/>
    </location>
</feature>
<dbReference type="EMBL" id="CAJRAF010000002">
    <property type="protein sequence ID" value="CAG5005605.1"/>
    <property type="molecule type" value="Genomic_DNA"/>
</dbReference>
<dbReference type="PANTHER" id="PTHR23508">
    <property type="entry name" value="CARBOXYLIC ACID TRANSPORTER PROTEIN HOMOLOG"/>
    <property type="match status" value="1"/>
</dbReference>
<dbReference type="GO" id="GO:0005886">
    <property type="term" value="C:plasma membrane"/>
    <property type="evidence" value="ECO:0007669"/>
    <property type="project" value="TreeGrafter"/>
</dbReference>
<evidence type="ECO:0000256" key="2">
    <source>
        <dbReference type="ARBA" id="ARBA00022692"/>
    </source>
</evidence>
<name>A0A916JDT6_9BACT</name>
<dbReference type="PANTHER" id="PTHR23508:SF10">
    <property type="entry name" value="CARBOXYLIC ACID TRANSPORTER PROTEIN HOMOLOG"/>
    <property type="match status" value="1"/>
</dbReference>
<feature type="transmembrane region" description="Helical" evidence="5">
    <location>
        <begin position="12"/>
        <end position="34"/>
    </location>
</feature>